<proteinExistence type="predicted"/>
<dbReference type="EMBL" id="CP013690">
    <property type="protein sequence ID" value="ALU24934.1"/>
    <property type="molecule type" value="Genomic_DNA"/>
</dbReference>
<protein>
    <submittedName>
        <fullName evidence="6">Ribonuclease BN</fullName>
    </submittedName>
</protein>
<dbReference type="eggNOG" id="COG1295">
    <property type="taxonomic scope" value="Bacteria"/>
</dbReference>
<comment type="subcellular location">
    <subcellularLocation>
        <location evidence="1">Cell membrane</location>
        <topology evidence="1">Multi-pass membrane protein</topology>
    </subcellularLocation>
</comment>
<dbReference type="RefSeq" id="WP_006260239.1">
    <property type="nucleotide sequence ID" value="NZ_BCMQ01000007.1"/>
</dbReference>
<evidence type="ECO:0000256" key="1">
    <source>
        <dbReference type="ARBA" id="ARBA00004651"/>
    </source>
</evidence>
<accession>A0A0S7E9M4</accession>
<sequence length="299" mass="34188">MSQEIEERLDRIPVIRTIVRTLKCIRFKVLEGYSLYDLIELYVLGIIKGAFSYRAGSIAFSFFMALFPFALFILNLIPYIPIDNFQVDFMQFIESSVPPNTFGAIESILSDIMNNSYRSLLSSGFLLSIFLMTNGVFAIIGGFESSYHIIVSRNLIRQYLVALVLSVCLAILVIFSVAFFVTLEVVMYKFNLDSMLIQWSRSIFLLLVVLMTTSILYKFGAKQTKQVSFISIGSVFTTILYILTSYLFGVYVLRFARYNELYGSIGTLLVVMFYLWINCMILLLGFELNLAINKLKSKK</sequence>
<dbReference type="PIRSF" id="PIRSF035875">
    <property type="entry name" value="RNase_BN"/>
    <property type="match status" value="1"/>
</dbReference>
<keyword evidence="4" id="KW-1133">Transmembrane helix</keyword>
<dbReference type="InterPro" id="IPR017039">
    <property type="entry name" value="Virul_fac_BrkB"/>
</dbReference>
<organism evidence="6 7">
    <name type="scientific">Myroides odoratimimus</name>
    <dbReference type="NCBI Taxonomy" id="76832"/>
    <lineage>
        <taxon>Bacteria</taxon>
        <taxon>Pseudomonadati</taxon>
        <taxon>Bacteroidota</taxon>
        <taxon>Flavobacteriia</taxon>
        <taxon>Flavobacteriales</taxon>
        <taxon>Flavobacteriaceae</taxon>
        <taxon>Myroides</taxon>
    </lineage>
</organism>
<evidence type="ECO:0000256" key="5">
    <source>
        <dbReference type="ARBA" id="ARBA00023136"/>
    </source>
</evidence>
<dbReference type="GO" id="GO:0005886">
    <property type="term" value="C:plasma membrane"/>
    <property type="evidence" value="ECO:0007669"/>
    <property type="project" value="UniProtKB-SubCell"/>
</dbReference>
<dbReference type="AlphaFoldDB" id="A0A0S7E9M4"/>
<reference evidence="6 7" key="1">
    <citation type="journal article" date="2016" name="J. Zhejiang Univ. Sci. B">
        <title>Antibiotic resistance mechanisms of Myroides sp.</title>
        <authorList>
            <person name="Hu S."/>
            <person name="Yuan S."/>
            <person name="Qu H."/>
            <person name="Jiang T."/>
            <person name="Zhou Y."/>
            <person name="Wang M."/>
            <person name="Ming D."/>
        </authorList>
    </citation>
    <scope>NUCLEOTIDE SEQUENCE [LARGE SCALE GENOMIC DNA]</scope>
    <source>
        <strain evidence="6 7">PR63039</strain>
    </source>
</reference>
<dbReference type="KEGG" id="mod:AS202_01555"/>
<gene>
    <name evidence="6" type="ORF">AS202_01555</name>
</gene>
<evidence type="ECO:0000256" key="2">
    <source>
        <dbReference type="ARBA" id="ARBA00022475"/>
    </source>
</evidence>
<dbReference type="Proteomes" id="UP000069030">
    <property type="component" value="Chromosome"/>
</dbReference>
<dbReference type="PANTHER" id="PTHR30213:SF0">
    <property type="entry name" value="UPF0761 MEMBRANE PROTEIN YIHY"/>
    <property type="match status" value="1"/>
</dbReference>
<dbReference type="NCBIfam" id="TIGR00765">
    <property type="entry name" value="yihY_not_rbn"/>
    <property type="match status" value="1"/>
</dbReference>
<keyword evidence="3" id="KW-0812">Transmembrane</keyword>
<dbReference type="Pfam" id="PF03631">
    <property type="entry name" value="Virul_fac_BrkB"/>
    <property type="match status" value="1"/>
</dbReference>
<dbReference type="GeneID" id="66973534"/>
<keyword evidence="2" id="KW-1003">Cell membrane</keyword>
<evidence type="ECO:0000256" key="3">
    <source>
        <dbReference type="ARBA" id="ARBA00022692"/>
    </source>
</evidence>
<evidence type="ECO:0000256" key="4">
    <source>
        <dbReference type="ARBA" id="ARBA00022989"/>
    </source>
</evidence>
<dbReference type="PANTHER" id="PTHR30213">
    <property type="entry name" value="INNER MEMBRANE PROTEIN YHJD"/>
    <property type="match status" value="1"/>
</dbReference>
<evidence type="ECO:0000313" key="7">
    <source>
        <dbReference type="Proteomes" id="UP000069030"/>
    </source>
</evidence>
<name>A0A0S7E9M4_9FLAO</name>
<evidence type="ECO:0000313" key="6">
    <source>
        <dbReference type="EMBL" id="ALU24934.1"/>
    </source>
</evidence>
<keyword evidence="5" id="KW-0472">Membrane</keyword>